<reference evidence="2" key="1">
    <citation type="journal article" date="2023" name="Nat. Plants">
        <title>Single-cell RNA sequencing provides a high-resolution roadmap for understanding the multicellular compartmentation of specialized metabolism.</title>
        <authorList>
            <person name="Sun S."/>
            <person name="Shen X."/>
            <person name="Li Y."/>
            <person name="Li Y."/>
            <person name="Wang S."/>
            <person name="Li R."/>
            <person name="Zhang H."/>
            <person name="Shen G."/>
            <person name="Guo B."/>
            <person name="Wei J."/>
            <person name="Xu J."/>
            <person name="St-Pierre B."/>
            <person name="Chen S."/>
            <person name="Sun C."/>
        </authorList>
    </citation>
    <scope>NUCLEOTIDE SEQUENCE [LARGE SCALE GENOMIC DNA]</scope>
</reference>
<gene>
    <name evidence="1" type="ORF">M9H77_32026</name>
</gene>
<name>A0ACC0A3T3_CATRO</name>
<evidence type="ECO:0000313" key="2">
    <source>
        <dbReference type="Proteomes" id="UP001060085"/>
    </source>
</evidence>
<comment type="caution">
    <text evidence="1">The sequence shown here is derived from an EMBL/GenBank/DDBJ whole genome shotgun (WGS) entry which is preliminary data.</text>
</comment>
<proteinExistence type="predicted"/>
<evidence type="ECO:0000313" key="1">
    <source>
        <dbReference type="EMBL" id="KAI5654839.1"/>
    </source>
</evidence>
<keyword evidence="2" id="KW-1185">Reference proteome</keyword>
<protein>
    <submittedName>
        <fullName evidence="1">Uncharacterized protein</fullName>
    </submittedName>
</protein>
<dbReference type="EMBL" id="CM044707">
    <property type="protein sequence ID" value="KAI5654839.1"/>
    <property type="molecule type" value="Genomic_DNA"/>
</dbReference>
<sequence length="298" mass="33899">MSRCFNLTASVSWCFRSAFTTSGLRSTITDLGDGTTIHCWIPKSPKPGRPNLVLIHGFGINAMWQWWETVRILAPHLNIYVPDLVFFGDSFTTRPERTESFQAQCVKRVLEANSVEKTSVVGISYGGFVAYSMAAQFKEMIEKVVICSSGVCLEEKDMKEGLFPVDNVEEAAEILVPQTPEKMRELMKYTFVKPPRGIPACFLEDFIDEMCTRFVEEKKELLRAIPKDRKLQDIPIITQPTLILWGDKDQIFPIELAHRLKRHLGENAKLVVIEGSGHAFGFEKPKEYHSHLKNFLLS</sequence>
<accession>A0ACC0A3T3</accession>
<organism evidence="1 2">
    <name type="scientific">Catharanthus roseus</name>
    <name type="common">Madagascar periwinkle</name>
    <name type="synonym">Vinca rosea</name>
    <dbReference type="NCBI Taxonomy" id="4058"/>
    <lineage>
        <taxon>Eukaryota</taxon>
        <taxon>Viridiplantae</taxon>
        <taxon>Streptophyta</taxon>
        <taxon>Embryophyta</taxon>
        <taxon>Tracheophyta</taxon>
        <taxon>Spermatophyta</taxon>
        <taxon>Magnoliopsida</taxon>
        <taxon>eudicotyledons</taxon>
        <taxon>Gunneridae</taxon>
        <taxon>Pentapetalae</taxon>
        <taxon>asterids</taxon>
        <taxon>lamiids</taxon>
        <taxon>Gentianales</taxon>
        <taxon>Apocynaceae</taxon>
        <taxon>Rauvolfioideae</taxon>
        <taxon>Vinceae</taxon>
        <taxon>Catharanthinae</taxon>
        <taxon>Catharanthus</taxon>
    </lineage>
</organism>
<dbReference type="Proteomes" id="UP001060085">
    <property type="component" value="Linkage Group LG07"/>
</dbReference>